<dbReference type="GO" id="GO:0003676">
    <property type="term" value="F:nucleic acid binding"/>
    <property type="evidence" value="ECO:0007669"/>
    <property type="project" value="InterPro"/>
</dbReference>
<name>A0A1E7LW37_9ACTN</name>
<evidence type="ECO:0000256" key="2">
    <source>
        <dbReference type="ARBA" id="ARBA00022722"/>
    </source>
</evidence>
<dbReference type="InterPro" id="IPR012337">
    <property type="entry name" value="RNaseH-like_sf"/>
</dbReference>
<organism evidence="9 10">
    <name type="scientific">Streptomyces nanshensis</name>
    <dbReference type="NCBI Taxonomy" id="518642"/>
    <lineage>
        <taxon>Bacteria</taxon>
        <taxon>Bacillati</taxon>
        <taxon>Actinomycetota</taxon>
        <taxon>Actinomycetes</taxon>
        <taxon>Kitasatosporales</taxon>
        <taxon>Streptomycetaceae</taxon>
        <taxon>Streptomyces</taxon>
    </lineage>
</organism>
<protein>
    <recommendedName>
        <fullName evidence="6 7">Oligoribonuclease</fullName>
        <ecNumber evidence="7">3.1.-.-</ecNumber>
    </recommendedName>
</protein>
<evidence type="ECO:0000256" key="4">
    <source>
        <dbReference type="ARBA" id="ARBA00022839"/>
    </source>
</evidence>
<gene>
    <name evidence="7" type="primary">orn</name>
    <name evidence="9" type="ORF">AN221_14290</name>
</gene>
<dbReference type="OrthoDB" id="9801329at2"/>
<dbReference type="PANTHER" id="PTHR11046">
    <property type="entry name" value="OLIGORIBONUCLEASE, MITOCHONDRIAL"/>
    <property type="match status" value="1"/>
</dbReference>
<dbReference type="NCBIfam" id="NF003765">
    <property type="entry name" value="PRK05359.1"/>
    <property type="match status" value="1"/>
</dbReference>
<reference evidence="9 10" key="1">
    <citation type="journal article" date="2016" name="Front. Microbiol.">
        <title>Comparative Genomics Analysis of Streptomyces Species Reveals Their Adaptation to the Marine Environment and Their Diversity at the Genomic Level.</title>
        <authorList>
            <person name="Tian X."/>
            <person name="Zhang Z."/>
            <person name="Yang T."/>
            <person name="Chen M."/>
            <person name="Li J."/>
            <person name="Chen F."/>
            <person name="Yang J."/>
            <person name="Li W."/>
            <person name="Zhang B."/>
            <person name="Zhang Z."/>
            <person name="Wu J."/>
            <person name="Zhang C."/>
            <person name="Long L."/>
            <person name="Xiao J."/>
        </authorList>
    </citation>
    <scope>NUCLEOTIDE SEQUENCE [LARGE SCALE GENOMIC DNA]</scope>
    <source>
        <strain evidence="9 10">SCSIO M10372</strain>
    </source>
</reference>
<dbReference type="EMBL" id="LJGZ01000030">
    <property type="protein sequence ID" value="OEV20103.1"/>
    <property type="molecule type" value="Genomic_DNA"/>
</dbReference>
<dbReference type="CDD" id="cd06135">
    <property type="entry name" value="Orn"/>
    <property type="match status" value="1"/>
</dbReference>
<dbReference type="SMART" id="SM00479">
    <property type="entry name" value="EXOIII"/>
    <property type="match status" value="1"/>
</dbReference>
<feature type="active site" evidence="7">
    <location>
        <position position="126"/>
    </location>
</feature>
<comment type="similarity">
    <text evidence="1 7">Belongs to the oligoribonuclease family.</text>
</comment>
<keyword evidence="10" id="KW-1185">Reference proteome</keyword>
<dbReference type="InterPro" id="IPR036397">
    <property type="entry name" value="RNaseH_sf"/>
</dbReference>
<dbReference type="Proteomes" id="UP000175971">
    <property type="component" value="Unassembled WGS sequence"/>
</dbReference>
<dbReference type="HAMAP" id="MF_00045">
    <property type="entry name" value="Oligoribonuclease"/>
    <property type="match status" value="1"/>
</dbReference>
<evidence type="ECO:0000256" key="6">
    <source>
        <dbReference type="ARBA" id="ARBA00070964"/>
    </source>
</evidence>
<keyword evidence="2 7" id="KW-0540">Nuclease</keyword>
<keyword evidence="7" id="KW-0963">Cytoplasm</keyword>
<dbReference type="InterPro" id="IPR013520">
    <property type="entry name" value="Ribonucl_H"/>
</dbReference>
<dbReference type="SUPFAM" id="SSF53098">
    <property type="entry name" value="Ribonuclease H-like"/>
    <property type="match status" value="1"/>
</dbReference>
<comment type="function">
    <text evidence="5 7">3'-to-5' exoribonuclease specific for small oligoribonucleotides.</text>
</comment>
<dbReference type="GO" id="GO:0000175">
    <property type="term" value="F:3'-5'-RNA exonuclease activity"/>
    <property type="evidence" value="ECO:0007669"/>
    <property type="project" value="InterPro"/>
</dbReference>
<dbReference type="InterPro" id="IPR022894">
    <property type="entry name" value="Oligoribonuclease"/>
</dbReference>
<evidence type="ECO:0000256" key="3">
    <source>
        <dbReference type="ARBA" id="ARBA00022801"/>
    </source>
</evidence>
<dbReference type="EC" id="3.1.-.-" evidence="7"/>
<dbReference type="GeneID" id="97336019"/>
<feature type="domain" description="Exonuclease" evidence="8">
    <location>
        <begin position="4"/>
        <end position="178"/>
    </location>
</feature>
<evidence type="ECO:0000313" key="9">
    <source>
        <dbReference type="EMBL" id="OEV20103.1"/>
    </source>
</evidence>
<dbReference type="PATRIC" id="fig|518642.7.peg.1961"/>
<proteinExistence type="inferred from homology"/>
<accession>A0A1E7LW37</accession>
<dbReference type="PANTHER" id="PTHR11046:SF0">
    <property type="entry name" value="OLIGORIBONUCLEASE, MITOCHONDRIAL"/>
    <property type="match status" value="1"/>
</dbReference>
<sequence length="212" mass="23390">MNDRMVWIDCEMTGLSLADDALIEVAALVTDSELNVLGEGVDIVIRPPDAALETMPEVVRQMHTTSGLLDELAGGTTLADAEEQVLAYVREHVKEPGKAPLCGNSVSTDRGFLARDMQQLEGYLHYRIVDVSSIKELARRWYPRAYFNSPDKSGNHRALADIRESIAELRYYREAVFVPQPGPDSERAKEIAARHVVPATPQETAGQGRTDG</sequence>
<comment type="caution">
    <text evidence="9">The sequence shown here is derived from an EMBL/GenBank/DDBJ whole genome shotgun (WGS) entry which is preliminary data.</text>
</comment>
<dbReference type="RefSeq" id="WP_053562986.1">
    <property type="nucleotide sequence ID" value="NZ_LJGZ01000030.1"/>
</dbReference>
<evidence type="ECO:0000313" key="10">
    <source>
        <dbReference type="Proteomes" id="UP000175971"/>
    </source>
</evidence>
<evidence type="ECO:0000256" key="7">
    <source>
        <dbReference type="HAMAP-Rule" id="MF_00045"/>
    </source>
</evidence>
<comment type="subcellular location">
    <subcellularLocation>
        <location evidence="7">Cytoplasm</location>
    </subcellularLocation>
</comment>
<dbReference type="GO" id="GO:0005737">
    <property type="term" value="C:cytoplasm"/>
    <property type="evidence" value="ECO:0007669"/>
    <property type="project" value="UniProtKB-SubCell"/>
</dbReference>
<dbReference type="FunFam" id="3.30.420.10:FF:000003">
    <property type="entry name" value="Oligoribonuclease"/>
    <property type="match status" value="1"/>
</dbReference>
<keyword evidence="3 7" id="KW-0378">Hydrolase</keyword>
<dbReference type="Pfam" id="PF00929">
    <property type="entry name" value="RNase_T"/>
    <property type="match status" value="1"/>
</dbReference>
<evidence type="ECO:0000256" key="1">
    <source>
        <dbReference type="ARBA" id="ARBA00009921"/>
    </source>
</evidence>
<dbReference type="AlphaFoldDB" id="A0A1E7LW37"/>
<evidence type="ECO:0000256" key="5">
    <source>
        <dbReference type="ARBA" id="ARBA00057155"/>
    </source>
</evidence>
<keyword evidence="4 7" id="KW-0269">Exonuclease</keyword>
<dbReference type="Gene3D" id="3.30.420.10">
    <property type="entry name" value="Ribonuclease H-like superfamily/Ribonuclease H"/>
    <property type="match status" value="1"/>
</dbReference>
<evidence type="ECO:0000259" key="8">
    <source>
        <dbReference type="SMART" id="SM00479"/>
    </source>
</evidence>